<evidence type="ECO:0000259" key="5">
    <source>
        <dbReference type="PROSITE" id="PS50931"/>
    </source>
</evidence>
<dbReference type="SUPFAM" id="SSF46785">
    <property type="entry name" value="Winged helix' DNA-binding domain"/>
    <property type="match status" value="1"/>
</dbReference>
<name>A0ABY2WWK5_9RHOB</name>
<sequence length="298" mass="32754">MDKTTALADWSLIQSFLAVAETGSLSAAARRLGSSQPTIGRQIQALETALGVSLFIRHARGLRLSDTGARMLPMAQQMRAAMSAIALTAAGQDQQLHGTVRITASVFASHYILPSILAHIRAAEPAIQLELVPTDTTENLLFREADIAVRMYRPRQADIVTRHIGDVALCACAAISYLERAGRPERVEDILDHDLVGYDTSDLIIDSMRERGWPASRRNFPMRCDNQSAYWQLVRAGCGIGFSQRSFAEADPLVEALPFDLGIPPLQVWLAAPQAMRQTPRIRRVWDLLAEGLKAADL</sequence>
<keyword evidence="3" id="KW-0238">DNA-binding</keyword>
<comment type="similarity">
    <text evidence="1">Belongs to the LysR transcriptional regulatory family.</text>
</comment>
<evidence type="ECO:0000256" key="1">
    <source>
        <dbReference type="ARBA" id="ARBA00009437"/>
    </source>
</evidence>
<evidence type="ECO:0000256" key="4">
    <source>
        <dbReference type="ARBA" id="ARBA00023163"/>
    </source>
</evidence>
<accession>A0ABY2WWK5</accession>
<dbReference type="InterPro" id="IPR058163">
    <property type="entry name" value="LysR-type_TF_proteobact-type"/>
</dbReference>
<dbReference type="InterPro" id="IPR005119">
    <property type="entry name" value="LysR_subst-bd"/>
</dbReference>
<organism evidence="6 7">
    <name type="scientific">Ruegeria sediminis</name>
    <dbReference type="NCBI Taxonomy" id="2583820"/>
    <lineage>
        <taxon>Bacteria</taxon>
        <taxon>Pseudomonadati</taxon>
        <taxon>Pseudomonadota</taxon>
        <taxon>Alphaproteobacteria</taxon>
        <taxon>Rhodobacterales</taxon>
        <taxon>Roseobacteraceae</taxon>
        <taxon>Ruegeria</taxon>
    </lineage>
</organism>
<dbReference type="Gene3D" id="3.40.190.290">
    <property type="match status" value="1"/>
</dbReference>
<dbReference type="Gene3D" id="1.10.10.10">
    <property type="entry name" value="Winged helix-like DNA-binding domain superfamily/Winged helix DNA-binding domain"/>
    <property type="match status" value="1"/>
</dbReference>
<dbReference type="InterPro" id="IPR000847">
    <property type="entry name" value="LysR_HTH_N"/>
</dbReference>
<dbReference type="RefSeq" id="WP_138843110.1">
    <property type="nucleotide sequence ID" value="NZ_VCPD01000004.1"/>
</dbReference>
<dbReference type="SUPFAM" id="SSF53850">
    <property type="entry name" value="Periplasmic binding protein-like II"/>
    <property type="match status" value="1"/>
</dbReference>
<keyword evidence="7" id="KW-1185">Reference proteome</keyword>
<protein>
    <submittedName>
        <fullName evidence="6">LysR family transcriptional regulator</fullName>
    </submittedName>
</protein>
<dbReference type="PRINTS" id="PR00039">
    <property type="entry name" value="HTHLYSR"/>
</dbReference>
<dbReference type="Proteomes" id="UP001193035">
    <property type="component" value="Unassembled WGS sequence"/>
</dbReference>
<dbReference type="PROSITE" id="PS50931">
    <property type="entry name" value="HTH_LYSR"/>
    <property type="match status" value="1"/>
</dbReference>
<reference evidence="6 7" key="1">
    <citation type="submission" date="2019-05" db="EMBL/GenBank/DDBJ databases">
        <title>Ruegeria sp. nov., isolated from tidal flat.</title>
        <authorList>
            <person name="Kim W."/>
        </authorList>
    </citation>
    <scope>NUCLEOTIDE SEQUENCE [LARGE SCALE GENOMIC DNA]</scope>
    <source>
        <strain evidence="6 7">CAU 1488</strain>
    </source>
</reference>
<evidence type="ECO:0000313" key="6">
    <source>
        <dbReference type="EMBL" id="TMV07136.1"/>
    </source>
</evidence>
<dbReference type="Pfam" id="PF00126">
    <property type="entry name" value="HTH_1"/>
    <property type="match status" value="1"/>
</dbReference>
<dbReference type="PANTHER" id="PTHR30537">
    <property type="entry name" value="HTH-TYPE TRANSCRIPTIONAL REGULATOR"/>
    <property type="match status" value="1"/>
</dbReference>
<dbReference type="PANTHER" id="PTHR30537:SF3">
    <property type="entry name" value="TRANSCRIPTIONAL REGULATORY PROTEIN"/>
    <property type="match status" value="1"/>
</dbReference>
<dbReference type="InterPro" id="IPR036390">
    <property type="entry name" value="WH_DNA-bd_sf"/>
</dbReference>
<dbReference type="Pfam" id="PF03466">
    <property type="entry name" value="LysR_substrate"/>
    <property type="match status" value="1"/>
</dbReference>
<evidence type="ECO:0000313" key="7">
    <source>
        <dbReference type="Proteomes" id="UP001193035"/>
    </source>
</evidence>
<dbReference type="InterPro" id="IPR036388">
    <property type="entry name" value="WH-like_DNA-bd_sf"/>
</dbReference>
<comment type="caution">
    <text evidence="6">The sequence shown here is derived from an EMBL/GenBank/DDBJ whole genome shotgun (WGS) entry which is preliminary data.</text>
</comment>
<evidence type="ECO:0000256" key="3">
    <source>
        <dbReference type="ARBA" id="ARBA00023125"/>
    </source>
</evidence>
<dbReference type="EMBL" id="VCPD01000004">
    <property type="protein sequence ID" value="TMV07136.1"/>
    <property type="molecule type" value="Genomic_DNA"/>
</dbReference>
<proteinExistence type="inferred from homology"/>
<keyword evidence="2" id="KW-0805">Transcription regulation</keyword>
<evidence type="ECO:0000256" key="2">
    <source>
        <dbReference type="ARBA" id="ARBA00023015"/>
    </source>
</evidence>
<gene>
    <name evidence="6" type="ORF">FGK63_13580</name>
</gene>
<feature type="domain" description="HTH lysR-type" evidence="5">
    <location>
        <begin position="9"/>
        <end position="65"/>
    </location>
</feature>
<keyword evidence="4" id="KW-0804">Transcription</keyword>